<accession>A0AA38WPQ3</accession>
<organism evidence="3 4">
    <name type="scientific">Centaurea solstitialis</name>
    <name type="common">yellow star-thistle</name>
    <dbReference type="NCBI Taxonomy" id="347529"/>
    <lineage>
        <taxon>Eukaryota</taxon>
        <taxon>Viridiplantae</taxon>
        <taxon>Streptophyta</taxon>
        <taxon>Embryophyta</taxon>
        <taxon>Tracheophyta</taxon>
        <taxon>Spermatophyta</taxon>
        <taxon>Magnoliopsida</taxon>
        <taxon>eudicotyledons</taxon>
        <taxon>Gunneridae</taxon>
        <taxon>Pentapetalae</taxon>
        <taxon>asterids</taxon>
        <taxon>campanulids</taxon>
        <taxon>Asterales</taxon>
        <taxon>Asteraceae</taxon>
        <taxon>Carduoideae</taxon>
        <taxon>Cardueae</taxon>
        <taxon>Centaureinae</taxon>
        <taxon>Centaurea</taxon>
    </lineage>
</organism>
<evidence type="ECO:0000259" key="2">
    <source>
        <dbReference type="PROSITE" id="PS50234"/>
    </source>
</evidence>
<dbReference type="EMBL" id="JARYMX010000001">
    <property type="protein sequence ID" value="KAJ9568447.1"/>
    <property type="molecule type" value="Genomic_DNA"/>
</dbReference>
<dbReference type="Pfam" id="PF13768">
    <property type="entry name" value="VWA_3"/>
    <property type="match status" value="1"/>
</dbReference>
<sequence length="778" mass="85772">MAAVDDFSRSVHTGLQLSQRIRYGRDNVSMAAPKPPSMKKSLSSSSSAASSLRSSMSHRPSSPMAYAVIVDPSTVDNPDICSYQPYVYGRCDPPALVPLHMHGIVMEVECCLDTAFVSVSGTWRVHCVASNASCDCRIAVPMGEQGSVLGIEVETTRRSYSTKFVTPQDQKDVEKVSTIKNGFLMKGNTYTFKISQVEGGSYVHVNVRWSQKLTYQDHEFCLRIPFTFPAYVVPVVKGTSNKEKVSLKVISGMETEIMCNISSHPLTETRRQAGELSFSYEADVQKWSIGDFYFSYSVCSDDIFAGLLLQTPSLNDYDQRDMFCFYLFPGGNTPTKPFKKEVVFLVDISASMQGAPLEKTKDAMIDCLSGLNHGDSFNIIAFNGDIQSFSSSLELATEEGIRNATEWITNLIAEGGTNLLLPLKQAFDMVGKTGESIPLIFLITDGAVEDERDICNTMKDRLLDGGINSPRICTFGIGSYCNHYFLQMLAHMGRGCYDAAYDVDSISERLPQLLNNALSPVLTNITLDALQSLESHELYPFRIPDLFGGPLIVSGRYHGNFPEIVKARGFMADMSTYVIDVKVRNAKGIPLDKVKISICTLRAPPTVKVCARREVDSLTALAWLDQNQQLEEKVAKMSLQMGVPSEYTSMILVQGDRVKPPIDSVLPEEKYSKLENHKTIYLRNVSIGFGNLTASVDGLPPGIQELDEKEPSGIMMQAASSVWGVFLDRCCCMCFLKSCSRMNDQCAIVMAQICTALACLECLNCCCEICDSCSDLCG</sequence>
<dbReference type="CDD" id="cd01461">
    <property type="entry name" value="vWA_interalpha_trypsin_inhibitor"/>
    <property type="match status" value="1"/>
</dbReference>
<dbReference type="PROSITE" id="PS50234">
    <property type="entry name" value="VWFA"/>
    <property type="match status" value="1"/>
</dbReference>
<proteinExistence type="predicted"/>
<dbReference type="InterPro" id="IPR002035">
    <property type="entry name" value="VWF_A"/>
</dbReference>
<dbReference type="InterPro" id="IPR036465">
    <property type="entry name" value="vWFA_dom_sf"/>
</dbReference>
<protein>
    <recommendedName>
        <fullName evidence="2">VWFA domain-containing protein</fullName>
    </recommendedName>
</protein>
<evidence type="ECO:0000313" key="3">
    <source>
        <dbReference type="EMBL" id="KAJ9568447.1"/>
    </source>
</evidence>
<feature type="domain" description="VWFA" evidence="2">
    <location>
        <begin position="341"/>
        <end position="517"/>
    </location>
</feature>
<reference evidence="3" key="1">
    <citation type="submission" date="2023-03" db="EMBL/GenBank/DDBJ databases">
        <title>Chromosome-scale reference genome and RAD-based genetic map of yellow starthistle (Centaurea solstitialis) reveal putative structural variation and QTLs associated with invader traits.</title>
        <authorList>
            <person name="Reatini B."/>
            <person name="Cang F.A."/>
            <person name="Jiang Q."/>
            <person name="Mckibben M.T.W."/>
            <person name="Barker M.S."/>
            <person name="Rieseberg L.H."/>
            <person name="Dlugosch K.M."/>
        </authorList>
    </citation>
    <scope>NUCLEOTIDE SEQUENCE</scope>
    <source>
        <strain evidence="3">CAN-66</strain>
        <tissue evidence="3">Leaf</tissue>
    </source>
</reference>
<comment type="caution">
    <text evidence="3">The sequence shown here is derived from an EMBL/GenBank/DDBJ whole genome shotgun (WGS) entry which is preliminary data.</text>
</comment>
<evidence type="ECO:0000313" key="4">
    <source>
        <dbReference type="Proteomes" id="UP001172457"/>
    </source>
</evidence>
<dbReference type="Gene3D" id="3.40.50.410">
    <property type="entry name" value="von Willebrand factor, type A domain"/>
    <property type="match status" value="1"/>
</dbReference>
<feature type="compositionally biased region" description="Low complexity" evidence="1">
    <location>
        <begin position="38"/>
        <end position="60"/>
    </location>
</feature>
<keyword evidence="4" id="KW-1185">Reference proteome</keyword>
<evidence type="ECO:0000256" key="1">
    <source>
        <dbReference type="SAM" id="MobiDB-lite"/>
    </source>
</evidence>
<gene>
    <name evidence="3" type="ORF">OSB04_004413</name>
</gene>
<name>A0AA38WPQ3_9ASTR</name>
<dbReference type="SUPFAM" id="SSF53300">
    <property type="entry name" value="vWA-like"/>
    <property type="match status" value="1"/>
</dbReference>
<dbReference type="PANTHER" id="PTHR46503:SF9">
    <property type="entry name" value="INTER ALPHA-TRYPSIN INHIBITOR, HEAVY CHAIN-LIKE PROTEIN"/>
    <property type="match status" value="1"/>
</dbReference>
<dbReference type="Proteomes" id="UP001172457">
    <property type="component" value="Chromosome 1"/>
</dbReference>
<feature type="region of interest" description="Disordered" evidence="1">
    <location>
        <begin position="26"/>
        <end position="60"/>
    </location>
</feature>
<dbReference type="PANTHER" id="PTHR46503">
    <property type="entry name" value="INTER-ALPHA-TRYPSIN INHIBITOR HEAVY CHAIN-LIKE PROTEIN"/>
    <property type="match status" value="1"/>
</dbReference>
<dbReference type="SMART" id="SM00327">
    <property type="entry name" value="VWA"/>
    <property type="match status" value="1"/>
</dbReference>
<dbReference type="AlphaFoldDB" id="A0AA38WPQ3"/>